<protein>
    <recommendedName>
        <fullName evidence="9 10">Trafficking protein particle complex subunit 5</fullName>
    </recommendedName>
</protein>
<dbReference type="AlphaFoldDB" id="H2Y872"/>
<dbReference type="GO" id="GO:1990071">
    <property type="term" value="C:TRAPPII protein complex"/>
    <property type="evidence" value="ECO:0007669"/>
    <property type="project" value="TreeGrafter"/>
</dbReference>
<reference evidence="11" key="3">
    <citation type="submission" date="2025-09" db="UniProtKB">
        <authorList>
            <consortium name="Ensembl"/>
        </authorList>
    </citation>
    <scope>IDENTIFICATION</scope>
</reference>
<dbReference type="eggNOG" id="KOG3315">
    <property type="taxonomic scope" value="Eukaryota"/>
</dbReference>
<name>H2Y872_CIOSA</name>
<dbReference type="FunCoup" id="H2Y872">
    <property type="interactions" value="95"/>
</dbReference>
<comment type="similarity">
    <text evidence="4 10">Belongs to the TRAPP small subunits family. BET3 subfamily.</text>
</comment>
<evidence type="ECO:0000256" key="6">
    <source>
        <dbReference type="ARBA" id="ARBA00022824"/>
    </source>
</evidence>
<keyword evidence="5 10" id="KW-0813">Transport</keyword>
<dbReference type="Proteomes" id="UP000007875">
    <property type="component" value="Unassembled WGS sequence"/>
</dbReference>
<evidence type="ECO:0000256" key="7">
    <source>
        <dbReference type="ARBA" id="ARBA00022892"/>
    </source>
</evidence>
<dbReference type="PANTHER" id="PTHR20902:SF0">
    <property type="entry name" value="TRAFFICKING PROTEIN PARTICLE COMPLEX SUBUNIT 5"/>
    <property type="match status" value="1"/>
</dbReference>
<reference evidence="11" key="2">
    <citation type="submission" date="2025-08" db="UniProtKB">
        <authorList>
            <consortium name="Ensembl"/>
        </authorList>
    </citation>
    <scope>IDENTIFICATION</scope>
</reference>
<sequence>MDSSKKPRVTILDKPASRGKQEVSLSVFALLFSEMIQYSQNRVRSVAELQTKLSEFGFSVGSRVVDLLIVREKGNKREIKVLNILLFIKVQLWKALFGKEADKLEQASDDDKIYYIIEKEPVISTYICVPKDKGSLNCAAFAAGIVEAVLNFSNFPCKVTAHWHKGTTLMIKFDESVIARDKMVA</sequence>
<dbReference type="GeneTree" id="ENSGT00390000000976"/>
<comment type="subcellular location">
    <subcellularLocation>
        <location evidence="3">Endoplasmic reticulum</location>
    </subcellularLocation>
    <subcellularLocation>
        <location evidence="2 10">Golgi apparatus</location>
        <location evidence="2 10">cis-Golgi network</location>
    </subcellularLocation>
</comment>
<keyword evidence="6 10" id="KW-0256">Endoplasmic reticulum</keyword>
<dbReference type="PIRSF" id="PIRSF017479">
    <property type="entry name" value="TRAPP_I_complex_Trs31"/>
    <property type="match status" value="1"/>
</dbReference>
<dbReference type="InterPro" id="IPR024096">
    <property type="entry name" value="NO_sig/Golgi_transp_ligand-bd"/>
</dbReference>
<dbReference type="HOGENOM" id="CLU_073154_2_0_1"/>
<dbReference type="InterPro" id="IPR007194">
    <property type="entry name" value="TRAPP_component"/>
</dbReference>
<evidence type="ECO:0000313" key="12">
    <source>
        <dbReference type="Proteomes" id="UP000007875"/>
    </source>
</evidence>
<evidence type="ECO:0000256" key="8">
    <source>
        <dbReference type="ARBA" id="ARBA00023034"/>
    </source>
</evidence>
<dbReference type="OMA" id="YMVKFDD"/>
<keyword evidence="7 10" id="KW-0931">ER-Golgi transport</keyword>
<keyword evidence="12" id="KW-1185">Reference proteome</keyword>
<proteinExistence type="inferred from homology"/>
<comment type="function">
    <text evidence="1 10">May play a role in vesicular transport from endoplasmic reticulum to Golgi.</text>
</comment>
<evidence type="ECO:0000256" key="3">
    <source>
        <dbReference type="ARBA" id="ARBA00004240"/>
    </source>
</evidence>
<dbReference type="GO" id="GO:1990070">
    <property type="term" value="C:TRAPPI protein complex"/>
    <property type="evidence" value="ECO:0007669"/>
    <property type="project" value="TreeGrafter"/>
</dbReference>
<dbReference type="InterPro" id="IPR016696">
    <property type="entry name" value="TRAPP-I_su5"/>
</dbReference>
<organism evidence="11 12">
    <name type="scientific">Ciona savignyi</name>
    <name type="common">Pacific transparent sea squirt</name>
    <dbReference type="NCBI Taxonomy" id="51511"/>
    <lineage>
        <taxon>Eukaryota</taxon>
        <taxon>Metazoa</taxon>
        <taxon>Chordata</taxon>
        <taxon>Tunicata</taxon>
        <taxon>Ascidiacea</taxon>
        <taxon>Phlebobranchia</taxon>
        <taxon>Cionidae</taxon>
        <taxon>Ciona</taxon>
    </lineage>
</organism>
<dbReference type="CDD" id="cd14943">
    <property type="entry name" value="TRAPPC5_Trs31"/>
    <property type="match status" value="1"/>
</dbReference>
<dbReference type="FunFam" id="3.30.1380.20:FF:000005">
    <property type="entry name" value="Trafficking protein particle complex subunit 5"/>
    <property type="match status" value="1"/>
</dbReference>
<dbReference type="GO" id="GO:0006888">
    <property type="term" value="P:endoplasmic reticulum to Golgi vesicle-mediated transport"/>
    <property type="evidence" value="ECO:0007669"/>
    <property type="project" value="TreeGrafter"/>
</dbReference>
<keyword evidence="8 10" id="KW-0333">Golgi apparatus</keyword>
<dbReference type="SUPFAM" id="SSF111126">
    <property type="entry name" value="Ligand-binding domain in the NO signalling and Golgi transport"/>
    <property type="match status" value="1"/>
</dbReference>
<evidence type="ECO:0000256" key="9">
    <source>
        <dbReference type="ARBA" id="ARBA00068379"/>
    </source>
</evidence>
<reference evidence="12" key="1">
    <citation type="submission" date="2003-08" db="EMBL/GenBank/DDBJ databases">
        <authorList>
            <person name="Birren B."/>
            <person name="Nusbaum C."/>
            <person name="Abebe A."/>
            <person name="Abouelleil A."/>
            <person name="Adekoya E."/>
            <person name="Ait-zahra M."/>
            <person name="Allen N."/>
            <person name="Allen T."/>
            <person name="An P."/>
            <person name="Anderson M."/>
            <person name="Anderson S."/>
            <person name="Arachchi H."/>
            <person name="Armbruster J."/>
            <person name="Bachantsang P."/>
            <person name="Baldwin J."/>
            <person name="Barry A."/>
            <person name="Bayul T."/>
            <person name="Blitshsteyn B."/>
            <person name="Bloom T."/>
            <person name="Blye J."/>
            <person name="Boguslavskiy L."/>
            <person name="Borowsky M."/>
            <person name="Boukhgalter B."/>
            <person name="Brunache A."/>
            <person name="Butler J."/>
            <person name="Calixte N."/>
            <person name="Calvo S."/>
            <person name="Camarata J."/>
            <person name="Campo K."/>
            <person name="Chang J."/>
            <person name="Cheshatsang Y."/>
            <person name="Citroen M."/>
            <person name="Collymore A."/>
            <person name="Considine T."/>
            <person name="Cook A."/>
            <person name="Cooke P."/>
            <person name="Corum B."/>
            <person name="Cuomo C."/>
            <person name="David R."/>
            <person name="Dawoe T."/>
            <person name="Degray S."/>
            <person name="Dodge S."/>
            <person name="Dooley K."/>
            <person name="Dorje P."/>
            <person name="Dorjee K."/>
            <person name="Dorris L."/>
            <person name="Duffey N."/>
            <person name="Dupes A."/>
            <person name="Elkins T."/>
            <person name="Engels R."/>
            <person name="Erickson J."/>
            <person name="Farina A."/>
            <person name="Faro S."/>
            <person name="Ferreira P."/>
            <person name="Fischer H."/>
            <person name="Fitzgerald M."/>
            <person name="Foley K."/>
            <person name="Gage D."/>
            <person name="Galagan J."/>
            <person name="Gearin G."/>
            <person name="Gnerre S."/>
            <person name="Gnirke A."/>
            <person name="Goyette A."/>
            <person name="Graham J."/>
            <person name="Grandbois E."/>
            <person name="Gyaltsen K."/>
            <person name="Hafez N."/>
            <person name="Hagopian D."/>
            <person name="Hagos B."/>
            <person name="Hall J."/>
            <person name="Hatcher B."/>
            <person name="Heller A."/>
            <person name="Higgins H."/>
            <person name="Honan T."/>
            <person name="Horn A."/>
            <person name="Houde N."/>
            <person name="Hughes L."/>
            <person name="Hulme W."/>
            <person name="Husby E."/>
            <person name="Iliev I."/>
            <person name="Jaffe D."/>
            <person name="Jones C."/>
            <person name="Kamal M."/>
            <person name="Kamat A."/>
            <person name="Kamvysselis M."/>
            <person name="Karlsson E."/>
            <person name="Kells C."/>
            <person name="Kieu A."/>
            <person name="Kisner P."/>
            <person name="Kodira C."/>
            <person name="Kulbokas E."/>
            <person name="Labutti K."/>
            <person name="Lama D."/>
            <person name="Landers T."/>
            <person name="Leger J."/>
            <person name="Levine S."/>
            <person name="Lewis D."/>
            <person name="Lewis T."/>
            <person name="Lindblad-toh K."/>
            <person name="Liu X."/>
            <person name="Lokyitsang T."/>
            <person name="Lokyitsang Y."/>
            <person name="Lucien O."/>
            <person name="Lui A."/>
            <person name="Ma L.J."/>
            <person name="Mabbitt R."/>
            <person name="Macdonald J."/>
            <person name="Maclean C."/>
            <person name="Major J."/>
            <person name="Manning J."/>
            <person name="Marabella R."/>
            <person name="Maru K."/>
            <person name="Matthews C."/>
            <person name="Mauceli E."/>
            <person name="Mccarthy M."/>
            <person name="Mcdonough S."/>
            <person name="Mcghee T."/>
            <person name="Meldrim J."/>
            <person name="Meneus L."/>
            <person name="Mesirov J."/>
            <person name="Mihalev A."/>
            <person name="Mihova T."/>
            <person name="Mikkelsen T."/>
            <person name="Mlenga V."/>
            <person name="Moru K."/>
            <person name="Mozes J."/>
            <person name="Mulrain L."/>
            <person name="Munson G."/>
            <person name="Naylor J."/>
            <person name="Newes C."/>
            <person name="Nguyen C."/>
            <person name="Nguyen N."/>
            <person name="Nguyen T."/>
            <person name="Nicol R."/>
            <person name="Nielsen C."/>
            <person name="Nizzari M."/>
            <person name="Norbu C."/>
            <person name="Norbu N."/>
            <person name="O'donnell P."/>
            <person name="Okoawo O."/>
            <person name="O'leary S."/>
            <person name="Omotosho B."/>
            <person name="O'neill K."/>
            <person name="Osman S."/>
            <person name="Parker S."/>
            <person name="Perrin D."/>
            <person name="Phunkhang P."/>
            <person name="Piqani B."/>
            <person name="Purcell S."/>
            <person name="Rachupka T."/>
            <person name="Ramasamy U."/>
            <person name="Rameau R."/>
            <person name="Ray V."/>
            <person name="Raymond C."/>
            <person name="Retta R."/>
            <person name="Richardson S."/>
            <person name="Rise C."/>
            <person name="Rodriguez J."/>
            <person name="Rogers J."/>
            <person name="Rogov P."/>
            <person name="Rutman M."/>
            <person name="Schupbach R."/>
            <person name="Seaman C."/>
            <person name="Settipalli S."/>
            <person name="Sharpe T."/>
            <person name="Sheridan J."/>
            <person name="Sherpa N."/>
            <person name="Shi J."/>
            <person name="Smirnov S."/>
            <person name="Smith C."/>
            <person name="Sougnez C."/>
            <person name="Spencer B."/>
            <person name="Stalker J."/>
            <person name="Stange-thomann N."/>
            <person name="Stavropoulos S."/>
            <person name="Stetson K."/>
            <person name="Stone C."/>
            <person name="Stone S."/>
            <person name="Stubbs M."/>
            <person name="Talamas J."/>
            <person name="Tchuinga P."/>
            <person name="Tenzing P."/>
            <person name="Tesfaye S."/>
            <person name="Theodore J."/>
            <person name="Thoulutsang Y."/>
            <person name="Topham K."/>
            <person name="Towey S."/>
            <person name="Tsamla T."/>
            <person name="Tsomo N."/>
            <person name="Vallee D."/>
            <person name="Vassiliev H."/>
            <person name="Venkataraman V."/>
            <person name="Vinson J."/>
            <person name="Vo A."/>
            <person name="Wade C."/>
            <person name="Wang S."/>
            <person name="Wangchuk T."/>
            <person name="Wangdi T."/>
            <person name="Whittaker C."/>
            <person name="Wilkinson J."/>
            <person name="Wu Y."/>
            <person name="Wyman D."/>
            <person name="Yadav S."/>
            <person name="Yang S."/>
            <person name="Yang X."/>
            <person name="Yeager S."/>
            <person name="Yee E."/>
            <person name="Young G."/>
            <person name="Zainoun J."/>
            <person name="Zembeck L."/>
            <person name="Zimmer A."/>
            <person name="Zody M."/>
            <person name="Lander E."/>
        </authorList>
    </citation>
    <scope>NUCLEOTIDE SEQUENCE [LARGE SCALE GENOMIC DNA]</scope>
</reference>
<dbReference type="GO" id="GO:0005783">
    <property type="term" value="C:endoplasmic reticulum"/>
    <property type="evidence" value="ECO:0007669"/>
    <property type="project" value="UniProtKB-SubCell"/>
</dbReference>
<dbReference type="STRING" id="51511.ENSCSAVP00000001520"/>
<dbReference type="PANTHER" id="PTHR20902">
    <property type="entry name" value="41-2 PROTEIN ANTIGEN-RELATED"/>
    <property type="match status" value="1"/>
</dbReference>
<dbReference type="Ensembl" id="ENSCSAVT00000001540.1">
    <property type="protein sequence ID" value="ENSCSAVP00000001520.1"/>
    <property type="gene ID" value="ENSCSAVG00000000870.1"/>
</dbReference>
<evidence type="ECO:0000256" key="4">
    <source>
        <dbReference type="ARBA" id="ARBA00006218"/>
    </source>
</evidence>
<dbReference type="Pfam" id="PF04051">
    <property type="entry name" value="TRAPP"/>
    <property type="match status" value="1"/>
</dbReference>
<evidence type="ECO:0000313" key="11">
    <source>
        <dbReference type="Ensembl" id="ENSCSAVP00000001520.1"/>
    </source>
</evidence>
<evidence type="ECO:0000256" key="1">
    <source>
        <dbReference type="ARBA" id="ARBA00002910"/>
    </source>
</evidence>
<dbReference type="GO" id="GO:1990072">
    <property type="term" value="C:TRAPPIII protein complex"/>
    <property type="evidence" value="ECO:0007669"/>
    <property type="project" value="TreeGrafter"/>
</dbReference>
<dbReference type="Gene3D" id="3.30.1380.20">
    <property type="entry name" value="Trafficking protein particle complex subunit 3"/>
    <property type="match status" value="1"/>
</dbReference>
<accession>H2Y872</accession>
<dbReference type="InParanoid" id="H2Y872"/>
<evidence type="ECO:0000256" key="10">
    <source>
        <dbReference type="PIRNR" id="PIRNR017479"/>
    </source>
</evidence>
<evidence type="ECO:0000256" key="2">
    <source>
        <dbReference type="ARBA" id="ARBA00004222"/>
    </source>
</evidence>
<evidence type="ECO:0000256" key="5">
    <source>
        <dbReference type="ARBA" id="ARBA00022448"/>
    </source>
</evidence>
<comment type="subunit">
    <text evidence="10">Part of the multisubunit TRAPP (transport protein particle) complex.</text>
</comment>